<evidence type="ECO:0000313" key="1">
    <source>
        <dbReference type="EMBL" id="GIG44032.1"/>
    </source>
</evidence>
<dbReference type="EMBL" id="BONQ01000030">
    <property type="protein sequence ID" value="GIG44032.1"/>
    <property type="molecule type" value="Genomic_DNA"/>
</dbReference>
<protein>
    <submittedName>
        <fullName evidence="1">Uncharacterized protein</fullName>
    </submittedName>
</protein>
<organism evidence="1 2">
    <name type="scientific">Dactylosporangium siamense</name>
    <dbReference type="NCBI Taxonomy" id="685454"/>
    <lineage>
        <taxon>Bacteria</taxon>
        <taxon>Bacillati</taxon>
        <taxon>Actinomycetota</taxon>
        <taxon>Actinomycetes</taxon>
        <taxon>Micromonosporales</taxon>
        <taxon>Micromonosporaceae</taxon>
        <taxon>Dactylosporangium</taxon>
    </lineage>
</organism>
<gene>
    <name evidence="1" type="ORF">Dsi01nite_020730</name>
</gene>
<sequence>MQDEPWEHYERSRTWTGWSYPIGRTLVEAALRKAGVRLLSLDFSQPGHGGDSTVILLLRADRYADIGATYHLTRGTPQRPRTALALSAVPSSLRPQAAEALTTGGALDGACAWLARAEKADPTWLDKAHDWTAYLDNGVLRVVEGER</sequence>
<name>A0A919PH00_9ACTN</name>
<dbReference type="Proteomes" id="UP000660611">
    <property type="component" value="Unassembled WGS sequence"/>
</dbReference>
<keyword evidence="2" id="KW-1185">Reference proteome</keyword>
<dbReference type="AlphaFoldDB" id="A0A919PH00"/>
<reference evidence="1" key="1">
    <citation type="submission" date="2021-01" db="EMBL/GenBank/DDBJ databases">
        <title>Whole genome shotgun sequence of Dactylosporangium siamense NBRC 106093.</title>
        <authorList>
            <person name="Komaki H."/>
            <person name="Tamura T."/>
        </authorList>
    </citation>
    <scope>NUCLEOTIDE SEQUENCE</scope>
    <source>
        <strain evidence="1">NBRC 106093</strain>
    </source>
</reference>
<proteinExistence type="predicted"/>
<comment type="caution">
    <text evidence="1">The sequence shown here is derived from an EMBL/GenBank/DDBJ whole genome shotgun (WGS) entry which is preliminary data.</text>
</comment>
<evidence type="ECO:0000313" key="2">
    <source>
        <dbReference type="Proteomes" id="UP000660611"/>
    </source>
</evidence>
<dbReference type="RefSeq" id="WP_203845883.1">
    <property type="nucleotide sequence ID" value="NZ_BAAAVW010000006.1"/>
</dbReference>
<accession>A0A919PH00</accession>